<dbReference type="AlphaFoldDB" id="A0A4V5LRM6"/>
<dbReference type="OrthoDB" id="9815825at2"/>
<dbReference type="InterPro" id="IPR055170">
    <property type="entry name" value="GFO_IDH_MocA-like_dom"/>
</dbReference>
<dbReference type="SUPFAM" id="SSF55347">
    <property type="entry name" value="Glyceraldehyde-3-phosphate dehydrogenase-like, C-terminal domain"/>
    <property type="match status" value="1"/>
</dbReference>
<dbReference type="InterPro" id="IPR036291">
    <property type="entry name" value="NAD(P)-bd_dom_sf"/>
</dbReference>
<dbReference type="SUPFAM" id="SSF51735">
    <property type="entry name" value="NAD(P)-binding Rossmann-fold domains"/>
    <property type="match status" value="1"/>
</dbReference>
<keyword evidence="4" id="KW-1185">Reference proteome</keyword>
<evidence type="ECO:0000259" key="2">
    <source>
        <dbReference type="Pfam" id="PF22725"/>
    </source>
</evidence>
<name>A0A4V5LRM6_9BACL</name>
<evidence type="ECO:0000313" key="4">
    <source>
        <dbReference type="Proteomes" id="UP000309673"/>
    </source>
</evidence>
<dbReference type="Gene3D" id="3.30.360.10">
    <property type="entry name" value="Dihydrodipicolinate Reductase, domain 2"/>
    <property type="match status" value="1"/>
</dbReference>
<sequence length="330" mass="35759">MSKVRVGFVGAGGIAGAHMEALSIHEKVQLTAVCDVVAASAQKAADRYGMQAYGDFDAMLESEQLDVLFVCVPPFAHGDIEEKACAKGIHLFVEKPLGLDMDVIRKKAEIIRQAGIMSASGYVLRYLDTASKAREFLQGKTIGLVRAHYMTSFVPTPWWRDMAKSGGQLVEQTTHTVDMVRFLAGDIRKVYAQMALRVMGDIENLNIPDVGTMSIVFDSGAVGHVDTCFIQPDHRVAVEVQGRDFRVVLDGSTLSITENNRTVTVKSETKDMMFAQDSAFIEAVLTGDRSLILAPYDDALKTVEATLAANKSAETGHAVVLGEEGLTVNA</sequence>
<dbReference type="EMBL" id="SUPK01000009">
    <property type="protein sequence ID" value="TJY39839.1"/>
    <property type="molecule type" value="Genomic_DNA"/>
</dbReference>
<dbReference type="InterPro" id="IPR052515">
    <property type="entry name" value="Gfo/Idh/MocA_Oxidoreductase"/>
</dbReference>
<organism evidence="3 4">
    <name type="scientific">Cohnella pontilimi</name>
    <dbReference type="NCBI Taxonomy" id="2564100"/>
    <lineage>
        <taxon>Bacteria</taxon>
        <taxon>Bacillati</taxon>
        <taxon>Bacillota</taxon>
        <taxon>Bacilli</taxon>
        <taxon>Bacillales</taxon>
        <taxon>Paenibacillaceae</taxon>
        <taxon>Cohnella</taxon>
    </lineage>
</organism>
<evidence type="ECO:0000259" key="1">
    <source>
        <dbReference type="Pfam" id="PF01408"/>
    </source>
</evidence>
<gene>
    <name evidence="3" type="ORF">E5161_18040</name>
</gene>
<dbReference type="InterPro" id="IPR000683">
    <property type="entry name" value="Gfo/Idh/MocA-like_OxRdtase_N"/>
</dbReference>
<dbReference type="Pfam" id="PF22725">
    <property type="entry name" value="GFO_IDH_MocA_C3"/>
    <property type="match status" value="1"/>
</dbReference>
<dbReference type="PANTHER" id="PTHR43249">
    <property type="entry name" value="UDP-N-ACETYL-2-AMINO-2-DEOXY-D-GLUCURONATE OXIDASE"/>
    <property type="match status" value="1"/>
</dbReference>
<dbReference type="Pfam" id="PF01408">
    <property type="entry name" value="GFO_IDH_MocA"/>
    <property type="match status" value="1"/>
</dbReference>
<dbReference type="GO" id="GO:0000166">
    <property type="term" value="F:nucleotide binding"/>
    <property type="evidence" value="ECO:0007669"/>
    <property type="project" value="InterPro"/>
</dbReference>
<protein>
    <submittedName>
        <fullName evidence="3">Gfo/Idh/MocA family oxidoreductase</fullName>
    </submittedName>
</protein>
<feature type="domain" description="GFO/IDH/MocA-like oxidoreductase" evidence="2">
    <location>
        <begin position="133"/>
        <end position="243"/>
    </location>
</feature>
<reference evidence="3 4" key="1">
    <citation type="submission" date="2019-04" db="EMBL/GenBank/DDBJ databases">
        <title>Cohnella sp. nov., isolated from soil.</title>
        <authorList>
            <person name="Kim W."/>
        </authorList>
    </citation>
    <scope>NUCLEOTIDE SEQUENCE [LARGE SCALE GENOMIC DNA]</scope>
    <source>
        <strain evidence="3 4">CAU 1483</strain>
    </source>
</reference>
<proteinExistence type="predicted"/>
<evidence type="ECO:0000313" key="3">
    <source>
        <dbReference type="EMBL" id="TJY39839.1"/>
    </source>
</evidence>
<dbReference type="RefSeq" id="WP_136779279.1">
    <property type="nucleotide sequence ID" value="NZ_SUPK01000009.1"/>
</dbReference>
<dbReference type="PANTHER" id="PTHR43249:SF1">
    <property type="entry name" value="D-GLUCOSIDE 3-DEHYDROGENASE"/>
    <property type="match status" value="1"/>
</dbReference>
<dbReference type="Gene3D" id="3.40.50.720">
    <property type="entry name" value="NAD(P)-binding Rossmann-like Domain"/>
    <property type="match status" value="1"/>
</dbReference>
<feature type="domain" description="Gfo/Idh/MocA-like oxidoreductase N-terminal" evidence="1">
    <location>
        <begin position="4"/>
        <end position="117"/>
    </location>
</feature>
<dbReference type="Proteomes" id="UP000309673">
    <property type="component" value="Unassembled WGS sequence"/>
</dbReference>
<comment type="caution">
    <text evidence="3">The sequence shown here is derived from an EMBL/GenBank/DDBJ whole genome shotgun (WGS) entry which is preliminary data.</text>
</comment>
<accession>A0A4V5LRM6</accession>